<dbReference type="EMBL" id="JBIMZQ010000024">
    <property type="protein sequence ID" value="KAL3664238.1"/>
    <property type="molecule type" value="Genomic_DNA"/>
</dbReference>
<keyword evidence="7" id="KW-1185">Reference proteome</keyword>
<dbReference type="EMBL" id="JBIMZQ010000024">
    <property type="protein sequence ID" value="KAL3664241.1"/>
    <property type="molecule type" value="Genomic_DNA"/>
</dbReference>
<feature type="compositionally biased region" description="Low complexity" evidence="2">
    <location>
        <begin position="42"/>
        <end position="61"/>
    </location>
</feature>
<feature type="chain" id="PRO_5044724728" description="CBM1 domain-containing protein" evidence="3">
    <location>
        <begin position="21"/>
        <end position="247"/>
    </location>
</feature>
<feature type="compositionally biased region" description="Low complexity" evidence="2">
    <location>
        <begin position="108"/>
        <end position="119"/>
    </location>
</feature>
<feature type="region of interest" description="Disordered" evidence="2">
    <location>
        <begin position="42"/>
        <end position="119"/>
    </location>
</feature>
<reference evidence="6 7" key="1">
    <citation type="submission" date="2024-09" db="EMBL/GenBank/DDBJ databases">
        <title>Genome sequencing and assembly of Phytophthora oleae, isolate VK10A, causative agent of rot of olive drupes.</title>
        <authorList>
            <person name="Conti Taguali S."/>
            <person name="Riolo M."/>
            <person name="La Spada F."/>
            <person name="Cacciola S.O."/>
            <person name="Dionisio G."/>
        </authorList>
    </citation>
    <scope>NUCLEOTIDE SEQUENCE [LARGE SCALE GENOMIC DNA]</scope>
    <source>
        <strain evidence="6 7">VK10A</strain>
    </source>
</reference>
<evidence type="ECO:0000256" key="1">
    <source>
        <dbReference type="ARBA" id="ARBA00022729"/>
    </source>
</evidence>
<dbReference type="PROSITE" id="PS51164">
    <property type="entry name" value="CBM1_2"/>
    <property type="match status" value="1"/>
</dbReference>
<dbReference type="SMART" id="SM00236">
    <property type="entry name" value="fCBD"/>
    <property type="match status" value="1"/>
</dbReference>
<feature type="domain" description="CBM1" evidence="4">
    <location>
        <begin position="208"/>
        <end position="244"/>
    </location>
</feature>
<evidence type="ECO:0000256" key="2">
    <source>
        <dbReference type="SAM" id="MobiDB-lite"/>
    </source>
</evidence>
<dbReference type="SUPFAM" id="SSF57180">
    <property type="entry name" value="Cellulose-binding domain"/>
    <property type="match status" value="1"/>
</dbReference>
<dbReference type="InterPro" id="IPR035971">
    <property type="entry name" value="CBD_sf"/>
</dbReference>
<dbReference type="InterPro" id="IPR000254">
    <property type="entry name" value="CBD"/>
</dbReference>
<feature type="signal peptide" evidence="3">
    <location>
        <begin position="1"/>
        <end position="20"/>
    </location>
</feature>
<evidence type="ECO:0000313" key="7">
    <source>
        <dbReference type="Proteomes" id="UP001632037"/>
    </source>
</evidence>
<evidence type="ECO:0000313" key="6">
    <source>
        <dbReference type="EMBL" id="KAL3664241.1"/>
    </source>
</evidence>
<evidence type="ECO:0000256" key="3">
    <source>
        <dbReference type="SAM" id="SignalP"/>
    </source>
</evidence>
<organism evidence="6 7">
    <name type="scientific">Phytophthora oleae</name>
    <dbReference type="NCBI Taxonomy" id="2107226"/>
    <lineage>
        <taxon>Eukaryota</taxon>
        <taxon>Sar</taxon>
        <taxon>Stramenopiles</taxon>
        <taxon>Oomycota</taxon>
        <taxon>Peronosporomycetes</taxon>
        <taxon>Peronosporales</taxon>
        <taxon>Peronosporaceae</taxon>
        <taxon>Phytophthora</taxon>
    </lineage>
</organism>
<feature type="compositionally biased region" description="Basic and acidic residues" evidence="2">
    <location>
        <begin position="67"/>
        <end position="76"/>
    </location>
</feature>
<feature type="compositionally biased region" description="Low complexity" evidence="2">
    <location>
        <begin position="77"/>
        <end position="90"/>
    </location>
</feature>
<dbReference type="Proteomes" id="UP001632037">
    <property type="component" value="Unassembled WGS sequence"/>
</dbReference>
<keyword evidence="1 3" id="KW-0732">Signal</keyword>
<name>A0ABD3FEV8_9STRA</name>
<evidence type="ECO:0000313" key="5">
    <source>
        <dbReference type="EMBL" id="KAL3664238.1"/>
    </source>
</evidence>
<comment type="caution">
    <text evidence="6">The sequence shown here is derived from an EMBL/GenBank/DDBJ whole genome shotgun (WGS) entry which is preliminary data.</text>
</comment>
<dbReference type="Pfam" id="PF00734">
    <property type="entry name" value="CBM_1"/>
    <property type="match status" value="1"/>
</dbReference>
<dbReference type="AlphaFoldDB" id="A0ABD3FEV8"/>
<evidence type="ECO:0000259" key="4">
    <source>
        <dbReference type="PROSITE" id="PS51164"/>
    </source>
</evidence>
<sequence>MVKISFILALATCAFAGTQAVDTGSASGDTGASVATVVSAGSSLRSTSASVDVDVDVPTTVKPTEAPTEKPTESPTREPTVPTKEPTEAPTEPPTEKPTEAPTEEPTEAPTDVPTTAPIVASPTSVTATVASTAAAPTAKPGPTPISGQVTLVPGYRACGGSGFDYTVYMPEETDTSEYTMLTCDAGYRCQQDDSRNVFSCLEWPSRNPVSFYGQCGGTDYDGQAFCTPGAVCKYISASFSQCLPTY</sequence>
<gene>
    <name evidence="5" type="ORF">V7S43_010567</name>
    <name evidence="6" type="ORF">V7S43_010570</name>
</gene>
<proteinExistence type="predicted"/>
<accession>A0ABD3FEV8</accession>
<protein>
    <recommendedName>
        <fullName evidence="4">CBM1 domain-containing protein</fullName>
    </recommendedName>
</protein>